<gene>
    <name evidence="3" type="ORF">ATE48_08215</name>
</gene>
<proteinExistence type="predicted"/>
<dbReference type="Proteomes" id="UP000092498">
    <property type="component" value="Chromosome"/>
</dbReference>
<keyword evidence="1" id="KW-1133">Transmembrane helix</keyword>
<evidence type="ECO:0000313" key="3">
    <source>
        <dbReference type="EMBL" id="ANP45906.1"/>
    </source>
</evidence>
<dbReference type="Pfam" id="PF04773">
    <property type="entry name" value="FecR"/>
    <property type="match status" value="1"/>
</dbReference>
<feature type="domain" description="FecR protein" evidence="2">
    <location>
        <begin position="96"/>
        <end position="187"/>
    </location>
</feature>
<keyword evidence="1" id="KW-0812">Transmembrane</keyword>
<sequence>MLFDGADWDQNNVRRFHAWLARRADHRPAFEAVAKTWNKLDLLATLESRGVLEGSAAIDHARPSRRSLIAGAGIGAAAALGAGAYLIWAKPPSPAYQTGTGEQRDITLGDGTTIAMNAQTQFSVRSSARLQEVSLSAGEALFTIAANTARRFIIRTRFGELDADNSKVLVKVLAQGARITLISGTVRATQRQFLSTGMEIQAGPETELVISPQTLSLAAISAPVVERRTLWREGMLAFDGEPLEEATNDVARQNGVSFRFADPALAGLRVGGLVRANDVEAFLVLLRDNLAIQSERQEDGAILLSSTATF</sequence>
<dbReference type="Gene3D" id="2.60.120.1440">
    <property type="match status" value="1"/>
</dbReference>
<dbReference type="PANTHER" id="PTHR30273:SF2">
    <property type="entry name" value="PROTEIN FECR"/>
    <property type="match status" value="1"/>
</dbReference>
<dbReference type="InterPro" id="IPR006860">
    <property type="entry name" value="FecR"/>
</dbReference>
<evidence type="ECO:0000259" key="2">
    <source>
        <dbReference type="Pfam" id="PF04773"/>
    </source>
</evidence>
<accession>A0A1B1AH61</accession>
<keyword evidence="1" id="KW-0472">Membrane</keyword>
<dbReference type="FunCoup" id="A0A1B1AH61">
    <property type="interactions" value="108"/>
</dbReference>
<dbReference type="EMBL" id="CP013244">
    <property type="protein sequence ID" value="ANP45906.1"/>
    <property type="molecule type" value="Genomic_DNA"/>
</dbReference>
<dbReference type="KEGG" id="cbot:ATE48_08215"/>
<dbReference type="STRING" id="1759059.ATE48_08215"/>
<protein>
    <recommendedName>
        <fullName evidence="2">FecR protein domain-containing protein</fullName>
    </recommendedName>
</protein>
<organism evidence="3 4">
    <name type="scientific">Candidatus Viadribacter manganicus</name>
    <dbReference type="NCBI Taxonomy" id="1759059"/>
    <lineage>
        <taxon>Bacteria</taxon>
        <taxon>Pseudomonadati</taxon>
        <taxon>Pseudomonadota</taxon>
        <taxon>Alphaproteobacteria</taxon>
        <taxon>Hyphomonadales</taxon>
        <taxon>Hyphomonadaceae</taxon>
        <taxon>Candidatus Viadribacter</taxon>
    </lineage>
</organism>
<dbReference type="GO" id="GO:0016989">
    <property type="term" value="F:sigma factor antagonist activity"/>
    <property type="evidence" value="ECO:0007669"/>
    <property type="project" value="TreeGrafter"/>
</dbReference>
<dbReference type="PIRSF" id="PIRSF018266">
    <property type="entry name" value="FecR"/>
    <property type="match status" value="1"/>
</dbReference>
<name>A0A1B1AH61_9PROT</name>
<dbReference type="AlphaFoldDB" id="A0A1B1AH61"/>
<reference evidence="3 4" key="1">
    <citation type="submission" date="2015-11" db="EMBL/GenBank/DDBJ databases">
        <title>Whole-Genome Sequence of Candidatus Oderbacter manganicum from the National Park Lower Oder Valley, Germany.</title>
        <authorList>
            <person name="Braun B."/>
            <person name="Liere K."/>
            <person name="Szewzyk U."/>
        </authorList>
    </citation>
    <scope>NUCLEOTIDE SEQUENCE [LARGE SCALE GENOMIC DNA]</scope>
    <source>
        <strain evidence="3 4">OTSz_A_272</strain>
    </source>
</reference>
<dbReference type="InParanoid" id="A0A1B1AH61"/>
<evidence type="ECO:0000313" key="4">
    <source>
        <dbReference type="Proteomes" id="UP000092498"/>
    </source>
</evidence>
<evidence type="ECO:0000256" key="1">
    <source>
        <dbReference type="SAM" id="Phobius"/>
    </source>
</evidence>
<keyword evidence="4" id="KW-1185">Reference proteome</keyword>
<dbReference type="InterPro" id="IPR012373">
    <property type="entry name" value="Ferrdict_sens_TM"/>
</dbReference>
<feature type="transmembrane region" description="Helical" evidence="1">
    <location>
        <begin position="68"/>
        <end position="88"/>
    </location>
</feature>
<dbReference type="Gene3D" id="3.55.50.30">
    <property type="match status" value="1"/>
</dbReference>
<dbReference type="PANTHER" id="PTHR30273">
    <property type="entry name" value="PERIPLASMIC SIGNAL SENSOR AND SIGMA FACTOR ACTIVATOR FECR-RELATED"/>
    <property type="match status" value="1"/>
</dbReference>